<accession>A0A9P7KL48</accession>
<feature type="domain" description="DUF7702" evidence="2">
    <location>
        <begin position="16"/>
        <end position="229"/>
    </location>
</feature>
<dbReference type="Proteomes" id="UP000717328">
    <property type="component" value="Unassembled WGS sequence"/>
</dbReference>
<keyword evidence="1" id="KW-0812">Transmembrane</keyword>
<feature type="transmembrane region" description="Helical" evidence="1">
    <location>
        <begin position="233"/>
        <end position="253"/>
    </location>
</feature>
<reference evidence="3" key="1">
    <citation type="submission" date="2021-02" db="EMBL/GenBank/DDBJ databases">
        <authorList>
            <person name="Nieuwenhuis M."/>
            <person name="Van De Peppel L.J.J."/>
        </authorList>
    </citation>
    <scope>NUCLEOTIDE SEQUENCE</scope>
    <source>
        <strain evidence="3">D49</strain>
    </source>
</reference>
<feature type="transmembrane region" description="Helical" evidence="1">
    <location>
        <begin position="124"/>
        <end position="144"/>
    </location>
</feature>
<sequence length="261" mass="28761">MSAQDPNYARSFGIHSIAAAIIFTIVYIPLGIWFLMQSFGHPTYVFGVLTLFCAIRIAAFIIRAVLAGSGSAGRSLGLLIADEVLFGVGFFGLLYSAYTLVLDRWSLTAMLPSRDRTSLMKRRIFRLALTIAVALGIAGTSQATSNQPHKGNSLRIAADIIFLILTVILAYQTLLLSCLEIRESESYRSSYSLGKHYGAYILCVIALLLLVREGFSTAMVFDYATQYNEKLWYPLYALPEVLAVMMFTTPGLVPSRSELPT</sequence>
<keyword evidence="4" id="KW-1185">Reference proteome</keyword>
<organism evidence="3 4">
    <name type="scientific">Sphagnurus paluster</name>
    <dbReference type="NCBI Taxonomy" id="117069"/>
    <lineage>
        <taxon>Eukaryota</taxon>
        <taxon>Fungi</taxon>
        <taxon>Dikarya</taxon>
        <taxon>Basidiomycota</taxon>
        <taxon>Agaricomycotina</taxon>
        <taxon>Agaricomycetes</taxon>
        <taxon>Agaricomycetidae</taxon>
        <taxon>Agaricales</taxon>
        <taxon>Tricholomatineae</taxon>
        <taxon>Lyophyllaceae</taxon>
        <taxon>Sphagnurus</taxon>
    </lineage>
</organism>
<feature type="transmembrane region" description="Helical" evidence="1">
    <location>
        <begin position="43"/>
        <end position="64"/>
    </location>
</feature>
<dbReference type="PANTHER" id="PTHR42109">
    <property type="entry name" value="UNPLACED GENOMIC SCAFFOLD UM_SCAF_CONTIG_1.265, WHOLE GENOME SHOTGUN SEQUENCE"/>
    <property type="match status" value="1"/>
</dbReference>
<feature type="transmembrane region" description="Helical" evidence="1">
    <location>
        <begin position="197"/>
        <end position="221"/>
    </location>
</feature>
<feature type="transmembrane region" description="Helical" evidence="1">
    <location>
        <begin position="12"/>
        <end position="36"/>
    </location>
</feature>
<comment type="caution">
    <text evidence="3">The sequence shown here is derived from an EMBL/GenBank/DDBJ whole genome shotgun (WGS) entry which is preliminary data.</text>
</comment>
<evidence type="ECO:0000313" key="4">
    <source>
        <dbReference type="Proteomes" id="UP000717328"/>
    </source>
</evidence>
<dbReference type="EMBL" id="JABCKI010000138">
    <property type="protein sequence ID" value="KAG5652320.1"/>
    <property type="molecule type" value="Genomic_DNA"/>
</dbReference>
<evidence type="ECO:0000256" key="1">
    <source>
        <dbReference type="SAM" id="Phobius"/>
    </source>
</evidence>
<dbReference type="OrthoDB" id="5389493at2759"/>
<dbReference type="Pfam" id="PF24800">
    <property type="entry name" value="DUF7702"/>
    <property type="match status" value="1"/>
</dbReference>
<dbReference type="AlphaFoldDB" id="A0A9P7KL48"/>
<feature type="transmembrane region" description="Helical" evidence="1">
    <location>
        <begin position="84"/>
        <end position="103"/>
    </location>
</feature>
<keyword evidence="1" id="KW-1133">Transmembrane helix</keyword>
<dbReference type="InterPro" id="IPR056119">
    <property type="entry name" value="DUF7702"/>
</dbReference>
<name>A0A9P7KL48_9AGAR</name>
<proteinExistence type="predicted"/>
<feature type="transmembrane region" description="Helical" evidence="1">
    <location>
        <begin position="156"/>
        <end position="176"/>
    </location>
</feature>
<reference evidence="3" key="2">
    <citation type="submission" date="2021-10" db="EMBL/GenBank/DDBJ databases">
        <title>Phylogenomics reveals ancestral predisposition of the termite-cultivated fungus Termitomyces towards a domesticated lifestyle.</title>
        <authorList>
            <person name="Auxier B."/>
            <person name="Grum-Grzhimaylo A."/>
            <person name="Cardenas M.E."/>
            <person name="Lodge J.D."/>
            <person name="Laessoe T."/>
            <person name="Pedersen O."/>
            <person name="Smith M.E."/>
            <person name="Kuyper T.W."/>
            <person name="Franco-Molano E.A."/>
            <person name="Baroni T.J."/>
            <person name="Aanen D.K."/>
        </authorList>
    </citation>
    <scope>NUCLEOTIDE SEQUENCE</scope>
    <source>
        <strain evidence="3">D49</strain>
    </source>
</reference>
<evidence type="ECO:0000259" key="2">
    <source>
        <dbReference type="Pfam" id="PF24800"/>
    </source>
</evidence>
<dbReference type="PANTHER" id="PTHR42109:SF2">
    <property type="entry name" value="INTEGRAL MEMBRANE PROTEIN"/>
    <property type="match status" value="1"/>
</dbReference>
<evidence type="ECO:0000313" key="3">
    <source>
        <dbReference type="EMBL" id="KAG5652320.1"/>
    </source>
</evidence>
<protein>
    <recommendedName>
        <fullName evidence="2">DUF7702 domain-containing protein</fullName>
    </recommendedName>
</protein>
<keyword evidence="1" id="KW-0472">Membrane</keyword>
<gene>
    <name evidence="3" type="ORF">H0H81_005433</name>
</gene>